<sequence length="310" mass="35495">MSSTVADKSKSTDLAKSSGAHDFVAEVAKLGTVTTKFTKFITSRGLRDWDMHRLLATFLIQIRLAGRKNIMKFFQSIEHTEKWLYAFLDMRYSRSWRNNALATRDHKDKDAQSVVEERVIRIRDSFDNNLISVRTNDRFLESSSTGRKSSRSGHLDGGHHSIIKLPGDYFSGFQSLPPSEMNDGGISVRFPEPSSQNLLEYAVFTTIMNEDSIIQCMKKLYKQAQPSLEALVEERRATNKTFKRCCSIVAIQSHVRYRYGSVSYFDNVHRRQPISRDTRRDNVSDDTNDPRTIVEYGCIRVSDPVDVEDS</sequence>
<name>A0A9P8CD80_9HELO</name>
<protein>
    <submittedName>
        <fullName evidence="1">Uncharacterized protein</fullName>
    </submittedName>
</protein>
<evidence type="ECO:0000313" key="1">
    <source>
        <dbReference type="EMBL" id="KAG9242325.1"/>
    </source>
</evidence>
<reference evidence="1" key="1">
    <citation type="journal article" date="2021" name="IMA Fungus">
        <title>Genomic characterization of three marine fungi, including Emericellopsis atlantica sp. nov. with signatures of a generalist lifestyle and marine biomass degradation.</title>
        <authorList>
            <person name="Hagestad O.C."/>
            <person name="Hou L."/>
            <person name="Andersen J.H."/>
            <person name="Hansen E.H."/>
            <person name="Altermark B."/>
            <person name="Li C."/>
            <person name="Kuhnert E."/>
            <person name="Cox R.J."/>
            <person name="Crous P.W."/>
            <person name="Spatafora J.W."/>
            <person name="Lail K."/>
            <person name="Amirebrahimi M."/>
            <person name="Lipzen A."/>
            <person name="Pangilinan J."/>
            <person name="Andreopoulos W."/>
            <person name="Hayes R.D."/>
            <person name="Ng V."/>
            <person name="Grigoriev I.V."/>
            <person name="Jackson S.A."/>
            <person name="Sutton T.D.S."/>
            <person name="Dobson A.D.W."/>
            <person name="Rama T."/>
        </authorList>
    </citation>
    <scope>NUCLEOTIDE SEQUENCE</scope>
    <source>
        <strain evidence="1">TRa3180A</strain>
    </source>
</reference>
<dbReference type="AlphaFoldDB" id="A0A9P8CD80"/>
<keyword evidence="2" id="KW-1185">Reference proteome</keyword>
<evidence type="ECO:0000313" key="2">
    <source>
        <dbReference type="Proteomes" id="UP000887226"/>
    </source>
</evidence>
<proteinExistence type="predicted"/>
<comment type="caution">
    <text evidence="1">The sequence shown here is derived from an EMBL/GenBank/DDBJ whole genome shotgun (WGS) entry which is preliminary data.</text>
</comment>
<dbReference type="EMBL" id="MU254085">
    <property type="protein sequence ID" value="KAG9242325.1"/>
    <property type="molecule type" value="Genomic_DNA"/>
</dbReference>
<gene>
    <name evidence="1" type="ORF">BJ878DRAFT_482113</name>
</gene>
<dbReference type="Proteomes" id="UP000887226">
    <property type="component" value="Unassembled WGS sequence"/>
</dbReference>
<accession>A0A9P8CD80</accession>
<organism evidence="1 2">
    <name type="scientific">Calycina marina</name>
    <dbReference type="NCBI Taxonomy" id="1763456"/>
    <lineage>
        <taxon>Eukaryota</taxon>
        <taxon>Fungi</taxon>
        <taxon>Dikarya</taxon>
        <taxon>Ascomycota</taxon>
        <taxon>Pezizomycotina</taxon>
        <taxon>Leotiomycetes</taxon>
        <taxon>Helotiales</taxon>
        <taxon>Pezizellaceae</taxon>
        <taxon>Calycina</taxon>
    </lineage>
</organism>